<dbReference type="Proteomes" id="UP000681722">
    <property type="component" value="Unassembled WGS sequence"/>
</dbReference>
<dbReference type="Proteomes" id="UP000663829">
    <property type="component" value="Unassembled WGS sequence"/>
</dbReference>
<dbReference type="EMBL" id="CAJNOK010004155">
    <property type="protein sequence ID" value="CAF0927728.1"/>
    <property type="molecule type" value="Genomic_DNA"/>
</dbReference>
<evidence type="ECO:0000313" key="5">
    <source>
        <dbReference type="Proteomes" id="UP000663829"/>
    </source>
</evidence>
<organism evidence="2 5">
    <name type="scientific">Didymodactylos carnosus</name>
    <dbReference type="NCBI Taxonomy" id="1234261"/>
    <lineage>
        <taxon>Eukaryota</taxon>
        <taxon>Metazoa</taxon>
        <taxon>Spiralia</taxon>
        <taxon>Gnathifera</taxon>
        <taxon>Rotifera</taxon>
        <taxon>Eurotatoria</taxon>
        <taxon>Bdelloidea</taxon>
        <taxon>Philodinida</taxon>
        <taxon>Philodinidae</taxon>
        <taxon>Didymodactylos</taxon>
    </lineage>
</organism>
<name>A0A814K267_9BILA</name>
<sequence>MDDRSQKCLVGKPQTLVAQPLTKRNIHLKYGQNPKYPLFDCELKLSLSTPTRAASNGDLSFFTGRTVENHAYARHYAKRSVQDCDVMAVDGFITSPKTLIQTNVPWL</sequence>
<dbReference type="EMBL" id="CAJOBA010004157">
    <property type="protein sequence ID" value="CAF3704638.1"/>
    <property type="molecule type" value="Genomic_DNA"/>
</dbReference>
<evidence type="ECO:0000313" key="2">
    <source>
        <dbReference type="EMBL" id="CAF1045680.1"/>
    </source>
</evidence>
<reference evidence="2" key="1">
    <citation type="submission" date="2021-02" db="EMBL/GenBank/DDBJ databases">
        <authorList>
            <person name="Nowell W R."/>
        </authorList>
    </citation>
    <scope>NUCLEOTIDE SEQUENCE</scope>
</reference>
<gene>
    <name evidence="2" type="ORF">GPM918_LOCUS16015</name>
    <name evidence="1" type="ORF">OVA965_LOCUS10977</name>
    <name evidence="4" type="ORF">SRO942_LOCUS16015</name>
    <name evidence="3" type="ORF">TMI583_LOCUS10973</name>
</gene>
<evidence type="ECO:0000313" key="4">
    <source>
        <dbReference type="EMBL" id="CAF3815615.1"/>
    </source>
</evidence>
<comment type="caution">
    <text evidence="2">The sequence shown here is derived from an EMBL/GenBank/DDBJ whole genome shotgun (WGS) entry which is preliminary data.</text>
</comment>
<keyword evidence="5" id="KW-1185">Reference proteome</keyword>
<dbReference type="Proteomes" id="UP000677228">
    <property type="component" value="Unassembled WGS sequence"/>
</dbReference>
<dbReference type="EMBL" id="CAJNOQ010004124">
    <property type="protein sequence ID" value="CAF1045680.1"/>
    <property type="molecule type" value="Genomic_DNA"/>
</dbReference>
<dbReference type="AlphaFoldDB" id="A0A814K267"/>
<accession>A0A814K267</accession>
<evidence type="ECO:0000313" key="1">
    <source>
        <dbReference type="EMBL" id="CAF0927728.1"/>
    </source>
</evidence>
<protein>
    <submittedName>
        <fullName evidence="2">Uncharacterized protein</fullName>
    </submittedName>
</protein>
<evidence type="ECO:0000313" key="3">
    <source>
        <dbReference type="EMBL" id="CAF3704638.1"/>
    </source>
</evidence>
<dbReference type="Proteomes" id="UP000682733">
    <property type="component" value="Unassembled WGS sequence"/>
</dbReference>
<proteinExistence type="predicted"/>
<dbReference type="EMBL" id="CAJOBC010004124">
    <property type="protein sequence ID" value="CAF3815615.1"/>
    <property type="molecule type" value="Genomic_DNA"/>
</dbReference>